<dbReference type="Proteomes" id="UP000644115">
    <property type="component" value="Unassembled WGS sequence"/>
</dbReference>
<dbReference type="EMBL" id="JACRWC010000109">
    <property type="protein sequence ID" value="MBC6000172.1"/>
    <property type="molecule type" value="Genomic_DNA"/>
</dbReference>
<dbReference type="Gene3D" id="2.70.70.10">
    <property type="entry name" value="Glucose Permease (Domain IIA)"/>
    <property type="match status" value="1"/>
</dbReference>
<sequence length="286" mass="31189">MQRCKYPTKTMNITQSYTGTYSHSKNYNGSPRDYPIDDNSGTTGRSYFYAPFDCSIKRIYGVGAKGTNTIWIQSQAPVQTPSFTDYVTIMVIHPNDDTLSKLKVGQVFRQGAAMFLEGNDGRATGYHFHISAGRGRAQGNGWKQNTRGAWVLATSGGNYPPEKIFYIDPAFTKVQGTKGLQFVRSGVAQAGNTGSSSSSGNYRAGATLTLRADMNVRTGPGTSYRRKKRSELTADGRKHALSGTYAVLTQGTRVTVQKVQVSGSQIWIQIPSGWICAKLGSKVYVS</sequence>
<keyword evidence="2" id="KW-1185">Reference proteome</keyword>
<dbReference type="RefSeq" id="WP_249287493.1">
    <property type="nucleotide sequence ID" value="NZ_JACRWC010000109.1"/>
</dbReference>
<accession>A0A923SMG5</accession>
<protein>
    <submittedName>
        <fullName evidence="1">Uncharacterized protein</fullName>
    </submittedName>
</protein>
<proteinExistence type="predicted"/>
<reference evidence="1" key="1">
    <citation type="submission" date="2020-08" db="EMBL/GenBank/DDBJ databases">
        <authorList>
            <person name="Liu C."/>
            <person name="Sun Q."/>
        </authorList>
    </citation>
    <scope>NUCLEOTIDE SEQUENCE</scope>
    <source>
        <strain evidence="1">BX16</strain>
    </source>
</reference>
<evidence type="ECO:0000313" key="2">
    <source>
        <dbReference type="Proteomes" id="UP000644115"/>
    </source>
</evidence>
<organism evidence="1 2">
    <name type="scientific">Lentihominibacter faecis</name>
    <dbReference type="NCBI Taxonomy" id="2764712"/>
    <lineage>
        <taxon>Bacteria</taxon>
        <taxon>Bacillati</taxon>
        <taxon>Bacillota</taxon>
        <taxon>Clostridia</taxon>
        <taxon>Peptostreptococcales</taxon>
        <taxon>Anaerovoracaceae</taxon>
        <taxon>Lentihominibacter</taxon>
    </lineage>
</organism>
<gene>
    <name evidence="1" type="ORF">H8876_09190</name>
</gene>
<dbReference type="InterPro" id="IPR011055">
    <property type="entry name" value="Dup_hybrid_motif"/>
</dbReference>
<comment type="caution">
    <text evidence="1">The sequence shown here is derived from an EMBL/GenBank/DDBJ whole genome shotgun (WGS) entry which is preliminary data.</text>
</comment>
<evidence type="ECO:0000313" key="1">
    <source>
        <dbReference type="EMBL" id="MBC6000172.1"/>
    </source>
</evidence>
<dbReference type="AlphaFoldDB" id="A0A923SMG5"/>
<name>A0A923SMG5_9FIRM</name>